<dbReference type="AlphaFoldDB" id="A0A852W855"/>
<gene>
    <name evidence="1" type="ORF">HDA37_005035</name>
</gene>
<sequence length="190" mass="21279">MTAAMHLPRFLVRQRITLGVNRYDVHAANPDGSAGALMAFAQQKRFAFKEQVTFWSDDSRSRAVFSFRARQRLDVRAEHDVLDEHGRVIGTFGKRFGASLLRSTWTLTAPGVAATGRERSLGVALLRRVAENLPLPYHFDVTEDSGGSLLMSSDRRWSLRDSYDVSVPDPRIDFRLAAAFAVALDALQDR</sequence>
<proteinExistence type="predicted"/>
<dbReference type="InterPro" id="IPR007612">
    <property type="entry name" value="LOR"/>
</dbReference>
<dbReference type="EMBL" id="JACCCZ010000001">
    <property type="protein sequence ID" value="NYG04750.1"/>
    <property type="molecule type" value="Genomic_DNA"/>
</dbReference>
<comment type="caution">
    <text evidence="1">The sequence shown here is derived from an EMBL/GenBank/DDBJ whole genome shotgun (WGS) entry which is preliminary data.</text>
</comment>
<evidence type="ECO:0000313" key="2">
    <source>
        <dbReference type="Proteomes" id="UP000549695"/>
    </source>
</evidence>
<name>A0A852W855_PSEA5</name>
<dbReference type="Proteomes" id="UP000549695">
    <property type="component" value="Unassembled WGS sequence"/>
</dbReference>
<dbReference type="RefSeq" id="WP_217266848.1">
    <property type="nucleotide sequence ID" value="NZ_BAAAJZ010000007.1"/>
</dbReference>
<dbReference type="Pfam" id="PF04525">
    <property type="entry name" value="LOR"/>
    <property type="match status" value="1"/>
</dbReference>
<reference evidence="1 2" key="1">
    <citation type="submission" date="2020-07" db="EMBL/GenBank/DDBJ databases">
        <title>Sequencing the genomes of 1000 actinobacteria strains.</title>
        <authorList>
            <person name="Klenk H.-P."/>
        </authorList>
    </citation>
    <scope>NUCLEOTIDE SEQUENCE [LARGE SCALE GENOMIC DNA]</scope>
    <source>
        <strain evidence="1 2">DSM 44749</strain>
    </source>
</reference>
<dbReference type="GeneID" id="98054694"/>
<organism evidence="1 2">
    <name type="scientific">Pseudonocardia alni</name>
    <name type="common">Amycolata alni</name>
    <dbReference type="NCBI Taxonomy" id="33907"/>
    <lineage>
        <taxon>Bacteria</taxon>
        <taxon>Bacillati</taxon>
        <taxon>Actinomycetota</taxon>
        <taxon>Actinomycetes</taxon>
        <taxon>Pseudonocardiales</taxon>
        <taxon>Pseudonocardiaceae</taxon>
        <taxon>Pseudonocardia</taxon>
    </lineage>
</organism>
<keyword evidence="2" id="KW-1185">Reference proteome</keyword>
<accession>A0A852W855</accession>
<evidence type="ECO:0000313" key="1">
    <source>
        <dbReference type="EMBL" id="NYG04750.1"/>
    </source>
</evidence>
<protein>
    <submittedName>
        <fullName evidence="1">Uncharacterized protein YxjI</fullName>
    </submittedName>
</protein>